<keyword evidence="1" id="KW-0805">Transcription regulation</keyword>
<dbReference type="AlphaFoldDB" id="A0A7K1VAY1"/>
<dbReference type="SUPFAM" id="SSF46689">
    <property type="entry name" value="Homeodomain-like"/>
    <property type="match status" value="1"/>
</dbReference>
<reference evidence="6 7" key="1">
    <citation type="submission" date="2019-12" db="EMBL/GenBank/DDBJ databases">
        <title>Nocardia sp. nov. ET3-3 isolated from soil.</title>
        <authorList>
            <person name="Kanchanasin P."/>
            <person name="Tanasupawat S."/>
            <person name="Yuki M."/>
            <person name="Kudo T."/>
        </authorList>
    </citation>
    <scope>NUCLEOTIDE SEQUENCE [LARGE SCALE GENOMIC DNA]</scope>
    <source>
        <strain evidence="6 7">ET3-3</strain>
    </source>
</reference>
<evidence type="ECO:0000256" key="2">
    <source>
        <dbReference type="ARBA" id="ARBA00023125"/>
    </source>
</evidence>
<protein>
    <submittedName>
        <fullName evidence="6">TetR family transcriptional regulator</fullName>
    </submittedName>
</protein>
<organism evidence="6 7">
    <name type="scientific">Nocardia terrae</name>
    <dbReference type="NCBI Taxonomy" id="2675851"/>
    <lineage>
        <taxon>Bacteria</taxon>
        <taxon>Bacillati</taxon>
        <taxon>Actinomycetota</taxon>
        <taxon>Actinomycetes</taxon>
        <taxon>Mycobacteriales</taxon>
        <taxon>Nocardiaceae</taxon>
        <taxon>Nocardia</taxon>
    </lineage>
</organism>
<dbReference type="PROSITE" id="PS50977">
    <property type="entry name" value="HTH_TETR_2"/>
    <property type="match status" value="1"/>
</dbReference>
<dbReference type="EMBL" id="WRPP01000014">
    <property type="protein sequence ID" value="MVU83572.1"/>
    <property type="molecule type" value="Genomic_DNA"/>
</dbReference>
<evidence type="ECO:0000313" key="7">
    <source>
        <dbReference type="Proteomes" id="UP000466794"/>
    </source>
</evidence>
<feature type="domain" description="HTH tetR-type" evidence="5">
    <location>
        <begin position="6"/>
        <end position="66"/>
    </location>
</feature>
<accession>A0A7K1VAY1</accession>
<keyword evidence="7" id="KW-1185">Reference proteome</keyword>
<gene>
    <name evidence="6" type="ORF">GPX89_40835</name>
</gene>
<keyword evidence="3" id="KW-0804">Transcription</keyword>
<evidence type="ECO:0000256" key="1">
    <source>
        <dbReference type="ARBA" id="ARBA00023015"/>
    </source>
</evidence>
<dbReference type="PANTHER" id="PTHR47506:SF6">
    <property type="entry name" value="HTH-TYPE TRANSCRIPTIONAL REPRESSOR NEMR"/>
    <property type="match status" value="1"/>
</dbReference>
<dbReference type="PRINTS" id="PR00455">
    <property type="entry name" value="HTHTETR"/>
</dbReference>
<feature type="DNA-binding region" description="H-T-H motif" evidence="4">
    <location>
        <begin position="29"/>
        <end position="48"/>
    </location>
</feature>
<name>A0A7K1VAY1_9NOCA</name>
<evidence type="ECO:0000313" key="6">
    <source>
        <dbReference type="EMBL" id="MVU83572.1"/>
    </source>
</evidence>
<comment type="caution">
    <text evidence="6">The sequence shown here is derived from an EMBL/GenBank/DDBJ whole genome shotgun (WGS) entry which is preliminary data.</text>
</comment>
<dbReference type="PANTHER" id="PTHR47506">
    <property type="entry name" value="TRANSCRIPTIONAL REGULATORY PROTEIN"/>
    <property type="match status" value="1"/>
</dbReference>
<dbReference type="RefSeq" id="WP_157393160.1">
    <property type="nucleotide sequence ID" value="NZ_WRPP01000014.1"/>
</dbReference>
<keyword evidence="2 4" id="KW-0238">DNA-binding</keyword>
<evidence type="ECO:0000256" key="4">
    <source>
        <dbReference type="PROSITE-ProRule" id="PRU00335"/>
    </source>
</evidence>
<dbReference type="InterPro" id="IPR009057">
    <property type="entry name" value="Homeodomain-like_sf"/>
</dbReference>
<sequence length="187" mass="19688">MPRPAEPGRNALLDAGAEIAGRTGLRGLSVNAVVAAAGMAKGTFYHHFPDRRSYVVALHRRYHEELAATILAAVGDRAPGRDRLRVGLTAYLDGCLRTRGTKAFLAQSRTDTDLLDEVNARNLAFAQVIAPDLAALGWPDPAAVAHLVIAMAAEAALAELYAAAPRPDLRAALTALIERDQSGCGAG</sequence>
<evidence type="ECO:0000256" key="3">
    <source>
        <dbReference type="ARBA" id="ARBA00023163"/>
    </source>
</evidence>
<proteinExistence type="predicted"/>
<dbReference type="InterPro" id="IPR001647">
    <property type="entry name" value="HTH_TetR"/>
</dbReference>
<dbReference type="Gene3D" id="1.10.357.10">
    <property type="entry name" value="Tetracycline Repressor, domain 2"/>
    <property type="match status" value="1"/>
</dbReference>
<dbReference type="Proteomes" id="UP000466794">
    <property type="component" value="Unassembled WGS sequence"/>
</dbReference>
<dbReference type="Pfam" id="PF00440">
    <property type="entry name" value="TetR_N"/>
    <property type="match status" value="1"/>
</dbReference>
<evidence type="ECO:0000259" key="5">
    <source>
        <dbReference type="PROSITE" id="PS50977"/>
    </source>
</evidence>
<dbReference type="GO" id="GO:0003677">
    <property type="term" value="F:DNA binding"/>
    <property type="evidence" value="ECO:0007669"/>
    <property type="project" value="UniProtKB-UniRule"/>
</dbReference>